<feature type="transmembrane region" description="Helical" evidence="1">
    <location>
        <begin position="72"/>
        <end position="90"/>
    </location>
</feature>
<dbReference type="Proteomes" id="UP001231587">
    <property type="component" value="Unassembled WGS sequence"/>
</dbReference>
<feature type="transmembrane region" description="Helical" evidence="1">
    <location>
        <begin position="96"/>
        <end position="118"/>
    </location>
</feature>
<organism evidence="2 4">
    <name type="scientific">Formosa algae</name>
    <dbReference type="NCBI Taxonomy" id="225843"/>
    <lineage>
        <taxon>Bacteria</taxon>
        <taxon>Pseudomonadati</taxon>
        <taxon>Bacteroidota</taxon>
        <taxon>Flavobacteriia</taxon>
        <taxon>Flavobacteriales</taxon>
        <taxon>Flavobacteriaceae</taxon>
        <taxon>Formosa</taxon>
    </lineage>
</organism>
<comment type="caution">
    <text evidence="2">The sequence shown here is derived from an EMBL/GenBank/DDBJ whole genome shotgun (WGS) entry which is preliminary data.</text>
</comment>
<feature type="transmembrane region" description="Helical" evidence="1">
    <location>
        <begin position="226"/>
        <end position="246"/>
    </location>
</feature>
<keyword evidence="1" id="KW-1133">Transmembrane helix</keyword>
<feature type="transmembrane region" description="Helical" evidence="1">
    <location>
        <begin position="48"/>
        <end position="65"/>
    </location>
</feature>
<feature type="transmembrane region" description="Helical" evidence="1">
    <location>
        <begin position="165"/>
        <end position="190"/>
    </location>
</feature>
<feature type="transmembrane region" description="Helical" evidence="1">
    <location>
        <begin position="130"/>
        <end position="153"/>
    </location>
</feature>
<keyword evidence="1" id="KW-0472">Membrane</keyword>
<keyword evidence="1" id="KW-0812">Transmembrane</keyword>
<feature type="transmembrane region" description="Helical" evidence="1">
    <location>
        <begin position="7"/>
        <end position="28"/>
    </location>
</feature>
<dbReference type="AlphaFoldDB" id="A0A9X0YMR8"/>
<feature type="transmembrane region" description="Helical" evidence="1">
    <location>
        <begin position="267"/>
        <end position="294"/>
    </location>
</feature>
<keyword evidence="5" id="KW-1185">Reference proteome</keyword>
<dbReference type="Proteomes" id="UP001138672">
    <property type="component" value="Unassembled WGS sequence"/>
</dbReference>
<evidence type="ECO:0000313" key="3">
    <source>
        <dbReference type="EMBL" id="MDQ0335749.1"/>
    </source>
</evidence>
<sequence>MKLKPLFLVCLFNFLIAAAMGLAMRFIFIYPIAFNYRFLTHAHSHTAMLGWVYLMLFTLITHSFVPNPKPIFTKLFWITEAAVLGMLISFPFQGYAAVSITFSTLHIFCSYYFVYLIFKHADIENNLTRRLLKTALVFMLISTLGVWCLGPAVGILGQASAFYQIAIQFFLHFQFNGWFLIGLLALLFNPFQIKDNQSSKRFYILLVMATISTLALPVSWFAPHPFLNIINGIGVICQLGALYYFVDLVKVKFSASTYQQSKLLKYLYLFALGSFAFKIALQSSSFIPAVALMAKQQHNFVIGFIHLTMLGVVSGFLFAFLIQTKITFHYNYFIWGVYSFIFGFLGTESIMFLQGLLFTLEWGLMPKYYLLLFIFSTLLVLGILLIIIGILHSNTHYNDNTQTIKTT</sequence>
<dbReference type="EMBL" id="JAUSUU010000006">
    <property type="protein sequence ID" value="MDQ0335749.1"/>
    <property type="molecule type" value="Genomic_DNA"/>
</dbReference>
<dbReference type="EMBL" id="JAGGJQ010000005">
    <property type="protein sequence ID" value="MBP1840149.1"/>
    <property type="molecule type" value="Genomic_DNA"/>
</dbReference>
<feature type="transmembrane region" description="Helical" evidence="1">
    <location>
        <begin position="300"/>
        <end position="321"/>
    </location>
</feature>
<protein>
    <submittedName>
        <fullName evidence="2">Uncharacterized protein</fullName>
    </submittedName>
</protein>
<accession>A0A9X0YMR8</accession>
<name>A0A9X0YMR8_9FLAO</name>
<feature type="transmembrane region" description="Helical" evidence="1">
    <location>
        <begin position="368"/>
        <end position="391"/>
    </location>
</feature>
<gene>
    <name evidence="2" type="ORF">J2Z56_002076</name>
    <name evidence="3" type="ORF">J2Z57_002200</name>
</gene>
<evidence type="ECO:0000313" key="5">
    <source>
        <dbReference type="Proteomes" id="UP001231587"/>
    </source>
</evidence>
<feature type="transmembrane region" description="Helical" evidence="1">
    <location>
        <begin position="333"/>
        <end position="356"/>
    </location>
</feature>
<feature type="transmembrane region" description="Helical" evidence="1">
    <location>
        <begin position="202"/>
        <end position="220"/>
    </location>
</feature>
<evidence type="ECO:0000313" key="2">
    <source>
        <dbReference type="EMBL" id="MBP1840149.1"/>
    </source>
</evidence>
<evidence type="ECO:0000313" key="4">
    <source>
        <dbReference type="Proteomes" id="UP001138672"/>
    </source>
</evidence>
<proteinExistence type="predicted"/>
<evidence type="ECO:0000256" key="1">
    <source>
        <dbReference type="SAM" id="Phobius"/>
    </source>
</evidence>
<dbReference type="OrthoDB" id="2827525at2"/>
<reference evidence="2" key="1">
    <citation type="submission" date="2021-03" db="EMBL/GenBank/DDBJ databases">
        <title>Genomic Encyclopedia of Type Strains, Phase IV (KMG-IV): sequencing the most valuable type-strain genomes for metagenomic binning, comparative biology and taxonomic classification.</title>
        <authorList>
            <person name="Goeker M."/>
        </authorList>
    </citation>
    <scope>NUCLEOTIDE SEQUENCE</scope>
    <source>
        <strain evidence="2">DSM 15523</strain>
        <strain evidence="3 5">DSM 16476</strain>
    </source>
</reference>
<dbReference type="RefSeq" id="WP_057782227.1">
    <property type="nucleotide sequence ID" value="NZ_JAGGJQ010000005.1"/>
</dbReference>